<dbReference type="PANTHER" id="PTHR43031">
    <property type="entry name" value="FAD-DEPENDENT OXIDOREDUCTASE"/>
    <property type="match status" value="1"/>
</dbReference>
<dbReference type="EMBL" id="JBHRYR010000002">
    <property type="protein sequence ID" value="MFC3851922.1"/>
    <property type="molecule type" value="Genomic_DNA"/>
</dbReference>
<evidence type="ECO:0000313" key="4">
    <source>
        <dbReference type="Proteomes" id="UP001595617"/>
    </source>
</evidence>
<dbReference type="SMART" id="SM00450">
    <property type="entry name" value="RHOD"/>
    <property type="match status" value="1"/>
</dbReference>
<dbReference type="PROSITE" id="PS50206">
    <property type="entry name" value="RHODANESE_3"/>
    <property type="match status" value="1"/>
</dbReference>
<keyword evidence="4" id="KW-1185">Reference proteome</keyword>
<dbReference type="PANTHER" id="PTHR43031:SF1">
    <property type="entry name" value="PYRIDINE NUCLEOTIDE-DISULPHIDE OXIDOREDUCTASE"/>
    <property type="match status" value="1"/>
</dbReference>
<feature type="domain" description="Rhodanese" evidence="2">
    <location>
        <begin position="33"/>
        <end position="119"/>
    </location>
</feature>
<dbReference type="InterPro" id="IPR001763">
    <property type="entry name" value="Rhodanese-like_dom"/>
</dbReference>
<proteinExistence type="predicted"/>
<protein>
    <submittedName>
        <fullName evidence="3">Rhodanese-like domain-containing protein</fullName>
    </submittedName>
</protein>
<dbReference type="PROSITE" id="PS51257">
    <property type="entry name" value="PROKAR_LIPOPROTEIN"/>
    <property type="match status" value="1"/>
</dbReference>
<evidence type="ECO:0000313" key="3">
    <source>
        <dbReference type="EMBL" id="MFC3851922.1"/>
    </source>
</evidence>
<name>A0ABV7ZTU0_9GAMM</name>
<dbReference type="InterPro" id="IPR036873">
    <property type="entry name" value="Rhodanese-like_dom_sf"/>
</dbReference>
<dbReference type="RefSeq" id="WP_380693477.1">
    <property type="nucleotide sequence ID" value="NZ_JBHRYR010000002.1"/>
</dbReference>
<dbReference type="Proteomes" id="UP001595617">
    <property type="component" value="Unassembled WGS sequence"/>
</dbReference>
<evidence type="ECO:0000259" key="2">
    <source>
        <dbReference type="PROSITE" id="PS50206"/>
    </source>
</evidence>
<dbReference type="Pfam" id="PF00581">
    <property type="entry name" value="Rhodanese"/>
    <property type="match status" value="1"/>
</dbReference>
<evidence type="ECO:0000256" key="1">
    <source>
        <dbReference type="SAM" id="SignalP"/>
    </source>
</evidence>
<reference evidence="4" key="1">
    <citation type="journal article" date="2019" name="Int. J. Syst. Evol. Microbiol.">
        <title>The Global Catalogue of Microorganisms (GCM) 10K type strain sequencing project: providing services to taxonomists for standard genome sequencing and annotation.</title>
        <authorList>
            <consortium name="The Broad Institute Genomics Platform"/>
            <consortium name="The Broad Institute Genome Sequencing Center for Infectious Disease"/>
            <person name="Wu L."/>
            <person name="Ma J."/>
        </authorList>
    </citation>
    <scope>NUCLEOTIDE SEQUENCE [LARGE SCALE GENOMIC DNA]</scope>
    <source>
        <strain evidence="4">IBRC 10765</strain>
    </source>
</reference>
<sequence>MWRTLFKPITALLVGLCTLVGCSSGSENYQAWLDDGGIVLDTRTLAEYQADHVGISVLMPYDEVPARIHTVAPDKNTPILLYCRSGRRAGVAEKALLDMGYTRVQNLGSLAQARSALGVQ</sequence>
<dbReference type="Gene3D" id="3.40.250.10">
    <property type="entry name" value="Rhodanese-like domain"/>
    <property type="match status" value="1"/>
</dbReference>
<accession>A0ABV7ZTU0</accession>
<gene>
    <name evidence="3" type="ORF">ACFOOG_03660</name>
</gene>
<feature type="chain" id="PRO_5046320256" evidence="1">
    <location>
        <begin position="24"/>
        <end position="120"/>
    </location>
</feature>
<dbReference type="CDD" id="cd00158">
    <property type="entry name" value="RHOD"/>
    <property type="match status" value="1"/>
</dbReference>
<dbReference type="SUPFAM" id="SSF52821">
    <property type="entry name" value="Rhodanese/Cell cycle control phosphatase"/>
    <property type="match status" value="1"/>
</dbReference>
<keyword evidence="1" id="KW-0732">Signal</keyword>
<dbReference type="InterPro" id="IPR050229">
    <property type="entry name" value="GlpE_sulfurtransferase"/>
</dbReference>
<comment type="caution">
    <text evidence="3">The sequence shown here is derived from an EMBL/GenBank/DDBJ whole genome shotgun (WGS) entry which is preliminary data.</text>
</comment>
<feature type="signal peptide" evidence="1">
    <location>
        <begin position="1"/>
        <end position="23"/>
    </location>
</feature>
<organism evidence="3 4">
    <name type="scientific">Saccharospirillum mangrovi</name>
    <dbReference type="NCBI Taxonomy" id="2161747"/>
    <lineage>
        <taxon>Bacteria</taxon>
        <taxon>Pseudomonadati</taxon>
        <taxon>Pseudomonadota</taxon>
        <taxon>Gammaproteobacteria</taxon>
        <taxon>Oceanospirillales</taxon>
        <taxon>Saccharospirillaceae</taxon>
        <taxon>Saccharospirillum</taxon>
    </lineage>
</organism>